<sequence length="69" mass="8076">MENELAGNIMSCFDELARLSRRRELLARKGACENYYFYYDLAAIDEEESKALNRLNNLVKQDIERNTAI</sequence>
<dbReference type="Proteomes" id="UP000248786">
    <property type="component" value="Unassembled WGS sequence"/>
</dbReference>
<gene>
    <name evidence="1" type="ORF">C1G86_0664</name>
</gene>
<dbReference type="AlphaFoldDB" id="A0A328EQF9"/>
<comment type="caution">
    <text evidence="1">The sequence shown here is derived from an EMBL/GenBank/DDBJ whole genome shotgun (WGS) entry which is preliminary data.</text>
</comment>
<evidence type="ECO:0000313" key="1">
    <source>
        <dbReference type="EMBL" id="RAL70944.1"/>
    </source>
</evidence>
<proteinExistence type="predicted"/>
<reference evidence="1 2" key="1">
    <citation type="submission" date="2018-05" db="EMBL/GenBank/DDBJ databases">
        <title>Draft genome sequences of Dehalococcoides mccartyi strains RC and KS.</title>
        <authorList>
            <person name="Higgins S.A."/>
            <person name="Padilla-Crespo E."/>
            <person name="Loeffler F.E."/>
        </authorList>
    </citation>
    <scope>NUCLEOTIDE SEQUENCE [LARGE SCALE GENOMIC DNA]</scope>
    <source>
        <strain evidence="1 2">KS</strain>
    </source>
</reference>
<protein>
    <submittedName>
        <fullName evidence="1">Uncharacterized protein</fullName>
    </submittedName>
</protein>
<accession>A0A328EQF9</accession>
<evidence type="ECO:0000313" key="2">
    <source>
        <dbReference type="Proteomes" id="UP000248786"/>
    </source>
</evidence>
<name>A0A328EQF9_9CHLR</name>
<dbReference type="EMBL" id="QGLD01000008">
    <property type="protein sequence ID" value="RAL70944.1"/>
    <property type="molecule type" value="Genomic_DNA"/>
</dbReference>
<organism evidence="1 2">
    <name type="scientific">Dehalococcoides mccartyi</name>
    <dbReference type="NCBI Taxonomy" id="61435"/>
    <lineage>
        <taxon>Bacteria</taxon>
        <taxon>Bacillati</taxon>
        <taxon>Chloroflexota</taxon>
        <taxon>Dehalococcoidia</taxon>
        <taxon>Dehalococcoidales</taxon>
        <taxon>Dehalococcoidaceae</taxon>
        <taxon>Dehalococcoides</taxon>
    </lineage>
</organism>